<keyword evidence="10 14" id="KW-0472">Membrane</keyword>
<keyword evidence="14" id="KW-0812">Transmembrane</keyword>
<dbReference type="GO" id="GO:0044331">
    <property type="term" value="P:cell-cell adhesion mediated by cadherin"/>
    <property type="evidence" value="ECO:0007669"/>
    <property type="project" value="TreeGrafter"/>
</dbReference>
<dbReference type="CDD" id="cd11304">
    <property type="entry name" value="Cadherin_repeat"/>
    <property type="match status" value="4"/>
</dbReference>
<keyword evidence="8 12" id="KW-0106">Calcium</keyword>
<sequence>MCSSDSQIVNANGGDTPVVRTDDEETHTSTVKRRATPPEIEKMKRLLSRQKRAWIIDSFTIEEGHKGPFPYELGKIHMEQKYRVHFELYGQGVDKYPKGLLSIDKESGMVYVHRAVDYEDITILKLRFQAMKDVLVDTSLGVEISIKDINDNPPRFLRDLYEINLSEGDPQGTHVLTVVAFDVDKPGTLNSTFHYEIKSVSPAVTDTEFYVNEVADKFTVLVEAIDHGEVVRLSSSTTVIVHVQDGNNNRPTITGQIGSGKVKEGEIGVSPLRLHVTDRDTPNSPAWRAKYTIHGDNEGYFKIETDPDTNDGILTVVKPLDYEEGAQRNLSISVENEMAYFSCKVEERTSSGLWKVDTSTGDGTAGDLSHSVLVLIEVEDTNDPPMFTVTVKQAMLEENAPIGTWVEKMTAVDHDSSHARDFVYKIGSDPAGWLTVDPHTGDITTVNTPDRESPHVVNGTYTILLNAVDNGDPPMTGTATLSIHVTDVNDNVPQPTVEIVDVCLSDNFTTTDITAFDPDGIPFGGPFTFELLEDVRETWKLSSSYGYTTGLVKKPGVYAGLYTIVLKISDLQGKFGVYNISVTVCDCSVTPNCRIRRNTATKAATGAIAVVFASLFLLLFLLLLAFAITSKKEFTTLQTDDSFGETLLASNVERPGTDCKNMAQNFTYKHQFDEYQTNWYSQRDTDYHHTHGMSKMDFRYTRNLSYVPDSAIQALLHRRLSSLQKTGDDLLDYQPHIYADEGDCDTLSELEQITIRDNDDALQKALEDLGSKFNELGFICKPPHLQI</sequence>
<evidence type="ECO:0000256" key="8">
    <source>
        <dbReference type="ARBA" id="ARBA00022837"/>
    </source>
</evidence>
<dbReference type="GO" id="GO:0045296">
    <property type="term" value="F:cadherin binding"/>
    <property type="evidence" value="ECO:0007669"/>
    <property type="project" value="TreeGrafter"/>
</dbReference>
<evidence type="ECO:0000256" key="6">
    <source>
        <dbReference type="ARBA" id="ARBA00022729"/>
    </source>
</evidence>
<evidence type="ECO:0000256" key="1">
    <source>
        <dbReference type="ARBA" id="ARBA00004236"/>
    </source>
</evidence>
<evidence type="ECO:0000256" key="3">
    <source>
        <dbReference type="ARBA" id="ARBA00022475"/>
    </source>
</evidence>
<evidence type="ECO:0000256" key="11">
    <source>
        <dbReference type="ARBA" id="ARBA00023180"/>
    </source>
</evidence>
<evidence type="ECO:0000256" key="14">
    <source>
        <dbReference type="SAM" id="Phobius"/>
    </source>
</evidence>
<evidence type="ECO:0000256" key="5">
    <source>
        <dbReference type="ARBA" id="ARBA00022723"/>
    </source>
</evidence>
<dbReference type="PRINTS" id="PR00205">
    <property type="entry name" value="CADHERIN"/>
</dbReference>
<dbReference type="GO" id="GO:0016339">
    <property type="term" value="P:calcium-dependent cell-cell adhesion via plasma membrane cell adhesion molecules"/>
    <property type="evidence" value="ECO:0007669"/>
    <property type="project" value="TreeGrafter"/>
</dbReference>
<dbReference type="PRINTS" id="PR01820">
    <property type="entry name" value="DESMOCOLLIN"/>
</dbReference>
<evidence type="ECO:0000259" key="15">
    <source>
        <dbReference type="PROSITE" id="PS50268"/>
    </source>
</evidence>
<feature type="transmembrane region" description="Helical" evidence="14">
    <location>
        <begin position="603"/>
        <end position="628"/>
    </location>
</feature>
<dbReference type="SMART" id="SM00112">
    <property type="entry name" value="CA"/>
    <property type="match status" value="4"/>
</dbReference>
<evidence type="ECO:0000256" key="9">
    <source>
        <dbReference type="ARBA" id="ARBA00022889"/>
    </source>
</evidence>
<dbReference type="FunFam" id="2.60.40.60:FF:000095">
    <property type="entry name" value="Cadherin 13"/>
    <property type="match status" value="1"/>
</dbReference>
<dbReference type="GO" id="GO:0007043">
    <property type="term" value="P:cell-cell junction assembly"/>
    <property type="evidence" value="ECO:0007669"/>
    <property type="project" value="TreeGrafter"/>
</dbReference>
<keyword evidence="3" id="KW-1003">Cell membrane</keyword>
<dbReference type="SUPFAM" id="SSF49313">
    <property type="entry name" value="Cadherin-like"/>
    <property type="match status" value="5"/>
</dbReference>
<feature type="domain" description="Cadherin" evidence="15">
    <location>
        <begin position="157"/>
        <end position="253"/>
    </location>
</feature>
<feature type="compositionally biased region" description="Polar residues" evidence="13">
    <location>
        <begin position="1"/>
        <end position="10"/>
    </location>
</feature>
<evidence type="ECO:0000256" key="13">
    <source>
        <dbReference type="SAM" id="MobiDB-lite"/>
    </source>
</evidence>
<proteinExistence type="predicted"/>
<dbReference type="GO" id="GO:0008013">
    <property type="term" value="F:beta-catenin binding"/>
    <property type="evidence" value="ECO:0007669"/>
    <property type="project" value="TreeGrafter"/>
</dbReference>
<dbReference type="GO" id="GO:0005737">
    <property type="term" value="C:cytoplasm"/>
    <property type="evidence" value="ECO:0007669"/>
    <property type="project" value="UniProtKB-SubCell"/>
</dbReference>
<feature type="domain" description="Cadherin" evidence="15">
    <location>
        <begin position="388"/>
        <end position="497"/>
    </location>
</feature>
<protein>
    <submittedName>
        <fullName evidence="16">Cadherin-like protein 26</fullName>
    </submittedName>
</protein>
<evidence type="ECO:0000313" key="16">
    <source>
        <dbReference type="EMBL" id="TKS71004.1"/>
    </source>
</evidence>
<keyword evidence="11" id="KW-0325">Glycoprotein</keyword>
<dbReference type="STRING" id="240159.A0A4U5U9B9"/>
<evidence type="ECO:0000256" key="7">
    <source>
        <dbReference type="ARBA" id="ARBA00022737"/>
    </source>
</evidence>
<dbReference type="GO" id="GO:0034332">
    <property type="term" value="P:adherens junction organization"/>
    <property type="evidence" value="ECO:0007669"/>
    <property type="project" value="TreeGrafter"/>
</dbReference>
<dbReference type="GO" id="GO:0016342">
    <property type="term" value="C:catenin complex"/>
    <property type="evidence" value="ECO:0007669"/>
    <property type="project" value="TreeGrafter"/>
</dbReference>
<feature type="domain" description="Cadherin" evidence="15">
    <location>
        <begin position="269"/>
        <end position="387"/>
    </location>
</feature>
<comment type="subcellular location">
    <subcellularLocation>
        <location evidence="1">Cell membrane</location>
    </subcellularLocation>
    <subcellularLocation>
        <location evidence="2">Cytoplasm</location>
    </subcellularLocation>
</comment>
<dbReference type="GO" id="GO:0007156">
    <property type="term" value="P:homophilic cell adhesion via plasma membrane adhesion molecules"/>
    <property type="evidence" value="ECO:0007669"/>
    <property type="project" value="InterPro"/>
</dbReference>
<reference evidence="16 17" key="1">
    <citation type="submission" date="2019-01" db="EMBL/GenBank/DDBJ databases">
        <title>Genome Assembly of Collichthys lucidus.</title>
        <authorList>
            <person name="Cai M."/>
            <person name="Xiao S."/>
        </authorList>
    </citation>
    <scope>NUCLEOTIDE SEQUENCE [LARGE SCALE GENOMIC DNA]</scope>
    <source>
        <strain evidence="16">JT15FE1705JMU</strain>
        <tissue evidence="16">Muscle</tissue>
    </source>
</reference>
<dbReference type="InterPro" id="IPR002126">
    <property type="entry name" value="Cadherin-like_dom"/>
</dbReference>
<evidence type="ECO:0000256" key="4">
    <source>
        <dbReference type="ARBA" id="ARBA00022490"/>
    </source>
</evidence>
<dbReference type="PANTHER" id="PTHR24027:SF433">
    <property type="entry name" value="CADHERIN 27-RELATED"/>
    <property type="match status" value="1"/>
</dbReference>
<dbReference type="InterPro" id="IPR015919">
    <property type="entry name" value="Cadherin-like_sf"/>
</dbReference>
<dbReference type="EMBL" id="CM014082">
    <property type="protein sequence ID" value="TKS71004.1"/>
    <property type="molecule type" value="Genomic_DNA"/>
</dbReference>
<dbReference type="InterPro" id="IPR039808">
    <property type="entry name" value="Cadherin"/>
</dbReference>
<dbReference type="Proteomes" id="UP000298787">
    <property type="component" value="Chromosome 5"/>
</dbReference>
<keyword evidence="4" id="KW-0963">Cytoplasm</keyword>
<dbReference type="Gene3D" id="2.60.40.60">
    <property type="entry name" value="Cadherins"/>
    <property type="match status" value="5"/>
</dbReference>
<dbReference type="AlphaFoldDB" id="A0A4U5U9B9"/>
<evidence type="ECO:0000313" key="17">
    <source>
        <dbReference type="Proteomes" id="UP000298787"/>
    </source>
</evidence>
<name>A0A4U5U9B9_COLLU</name>
<dbReference type="PANTHER" id="PTHR24027">
    <property type="entry name" value="CADHERIN-23"/>
    <property type="match status" value="1"/>
</dbReference>
<dbReference type="GO" id="GO:0005912">
    <property type="term" value="C:adherens junction"/>
    <property type="evidence" value="ECO:0007669"/>
    <property type="project" value="TreeGrafter"/>
</dbReference>
<dbReference type="GO" id="GO:0005509">
    <property type="term" value="F:calcium ion binding"/>
    <property type="evidence" value="ECO:0007669"/>
    <property type="project" value="UniProtKB-UniRule"/>
</dbReference>
<dbReference type="PROSITE" id="PS00232">
    <property type="entry name" value="CADHERIN_1"/>
    <property type="match status" value="2"/>
</dbReference>
<feature type="region of interest" description="Disordered" evidence="13">
    <location>
        <begin position="1"/>
        <end position="36"/>
    </location>
</feature>
<dbReference type="PROSITE" id="PS50268">
    <property type="entry name" value="CADHERIN_2"/>
    <property type="match status" value="4"/>
</dbReference>
<dbReference type="FunFam" id="2.60.40.60:FF:000019">
    <property type="entry name" value="Cadherin 2"/>
    <property type="match status" value="1"/>
</dbReference>
<dbReference type="GO" id="GO:0000902">
    <property type="term" value="P:cell morphogenesis"/>
    <property type="evidence" value="ECO:0007669"/>
    <property type="project" value="TreeGrafter"/>
</dbReference>
<evidence type="ECO:0000256" key="10">
    <source>
        <dbReference type="ARBA" id="ARBA00023136"/>
    </source>
</evidence>
<dbReference type="GO" id="GO:0060027">
    <property type="term" value="P:convergent extension involved in gastrulation"/>
    <property type="evidence" value="ECO:0007669"/>
    <property type="project" value="UniProtKB-ARBA"/>
</dbReference>
<keyword evidence="5" id="KW-0479">Metal-binding</keyword>
<evidence type="ECO:0000256" key="2">
    <source>
        <dbReference type="ARBA" id="ARBA00004496"/>
    </source>
</evidence>
<gene>
    <name evidence="16" type="ORF">D9C73_005546</name>
</gene>
<evidence type="ECO:0000256" key="12">
    <source>
        <dbReference type="PROSITE-ProRule" id="PRU00043"/>
    </source>
</evidence>
<accession>A0A4U5U9B9</accession>
<organism evidence="16 17">
    <name type="scientific">Collichthys lucidus</name>
    <name type="common">Big head croaker</name>
    <name type="synonym">Sciaena lucida</name>
    <dbReference type="NCBI Taxonomy" id="240159"/>
    <lineage>
        <taxon>Eukaryota</taxon>
        <taxon>Metazoa</taxon>
        <taxon>Chordata</taxon>
        <taxon>Craniata</taxon>
        <taxon>Vertebrata</taxon>
        <taxon>Euteleostomi</taxon>
        <taxon>Actinopterygii</taxon>
        <taxon>Neopterygii</taxon>
        <taxon>Teleostei</taxon>
        <taxon>Neoteleostei</taxon>
        <taxon>Acanthomorphata</taxon>
        <taxon>Eupercaria</taxon>
        <taxon>Sciaenidae</taxon>
        <taxon>Collichthys</taxon>
    </lineage>
</organism>
<dbReference type="Pfam" id="PF00028">
    <property type="entry name" value="Cadherin"/>
    <property type="match status" value="2"/>
</dbReference>
<keyword evidence="17" id="KW-1185">Reference proteome</keyword>
<keyword evidence="6" id="KW-0732">Signal</keyword>
<keyword evidence="9" id="KW-0130">Cell adhesion</keyword>
<keyword evidence="7" id="KW-0677">Repeat</keyword>
<feature type="domain" description="Cadherin" evidence="15">
    <location>
        <begin position="83"/>
        <end position="156"/>
    </location>
</feature>
<dbReference type="FunFam" id="2.60.40.60:FF:000011">
    <property type="entry name" value="Cadherin 1"/>
    <property type="match status" value="1"/>
</dbReference>
<keyword evidence="14" id="KW-1133">Transmembrane helix</keyword>
<dbReference type="InterPro" id="IPR020894">
    <property type="entry name" value="Cadherin_CS"/>
</dbReference>
<dbReference type="GO" id="GO:0016477">
    <property type="term" value="P:cell migration"/>
    <property type="evidence" value="ECO:0007669"/>
    <property type="project" value="TreeGrafter"/>
</dbReference>